<feature type="domain" description="Zn(2)-C6 fungal-type" evidence="5">
    <location>
        <begin position="37"/>
        <end position="67"/>
    </location>
</feature>
<dbReference type="SUPFAM" id="SSF57701">
    <property type="entry name" value="Zn2/Cys6 DNA-binding domain"/>
    <property type="match status" value="1"/>
</dbReference>
<sequence>MDGYVHPPPMAQPAAAAPPPVPAYSSTAGTRQRIITSCLTCRRRKVKCDHKYPICSACSRGNHVCYYANIPNQQSGRSPPNSSSNATSNRVSKHAAPHPRGAQSSHAEINARLERLESLLERAVSQPAYPPVATRQPSRREPIKSEVVESKETAENSASPKSSTSSDQILAADAYDGTLLVENGQSHFVSSLHWALLTDELQDIKAILSNEQHRGNPEEPCEPRIRTSQSLLFSSGQASRDPSEYMPNTPEECFELFGIFIQNVDPVSRLVHKPSLSRRFSYFIRTWANMSPAASGRADDRYVPHSDTNYVTTSHTVSDPWTEEQIHHFEPLAFAIFYSSINSLRPEAVTNRFRKDKQSLLMRYHQGLELSLQQVDFLTTSSLEVLQAFVLQLTCQVREDDMGPVWPLTGIAIRIAMLQGLHREPTLFANSSMDEVQMEIRRRVWHQICHMDWRAAEGKGMEPTVSDDDFTTMLPRNVNDTDLVEGRMPPSDPHMEEQGFTDMTLQLCRLSMIKCFRRIAQNVYHLDRKVKASKIKDGETCDIVQEFQDLFEETKRLVDEVHDKNERCYLRYCRVDITIQRLTIGLTANLEWRCWLIFWYGVPREFRHLVITDEIRTQVLTRSISLIESLNTVSSDKDAEHFQWHIGGHAAFQSIMHVLSELRDPQFPAANDSNIRCRALRALHTVYAVKGRTDSNTWAVIRRMIDRLDPKHESAKMSTMGGFSEKRFGEHDLSVIYFAKSPSPSTIPTPQPQTVPLPSRPNPQQMNMAQTRPPVTMSQQDYVLYPSANGPPMVSTMGNGDTIEARYAANGPGLSAGLSEIERLTSSGLGDINTNAWLQDMAMDMDWGFWNFDPLQFDSGFGQYAAGNGQGQ</sequence>
<dbReference type="Pfam" id="PF04082">
    <property type="entry name" value="Fungal_trans"/>
    <property type="match status" value="1"/>
</dbReference>
<evidence type="ECO:0000256" key="2">
    <source>
        <dbReference type="ARBA" id="ARBA00022723"/>
    </source>
</evidence>
<comment type="caution">
    <text evidence="6">The sequence shown here is derived from an EMBL/GenBank/DDBJ whole genome shotgun (WGS) entry which is preliminary data.</text>
</comment>
<keyword evidence="3" id="KW-0539">Nucleus</keyword>
<dbReference type="PROSITE" id="PS00463">
    <property type="entry name" value="ZN2_CY6_FUNGAL_1"/>
    <property type="match status" value="1"/>
</dbReference>
<keyword evidence="7" id="KW-1185">Reference proteome</keyword>
<dbReference type="PANTHER" id="PTHR31001:SF77">
    <property type="entry name" value="TRANSCRIPTION FACTOR, PUTATIVE (AFU_ORTHOLOGUE AFUA_3G12940)-RELATED"/>
    <property type="match status" value="1"/>
</dbReference>
<dbReference type="InterPro" id="IPR050613">
    <property type="entry name" value="Sec_Metabolite_Reg"/>
</dbReference>
<evidence type="ECO:0000256" key="3">
    <source>
        <dbReference type="ARBA" id="ARBA00023242"/>
    </source>
</evidence>
<comment type="subcellular location">
    <subcellularLocation>
        <location evidence="1">Nucleus</location>
    </subcellularLocation>
</comment>
<proteinExistence type="predicted"/>
<gene>
    <name evidence="6" type="ORF">JOL62DRAFT_559167</name>
</gene>
<feature type="compositionally biased region" description="Basic and acidic residues" evidence="4">
    <location>
        <begin position="138"/>
        <end position="154"/>
    </location>
</feature>
<feature type="region of interest" description="Disordered" evidence="4">
    <location>
        <begin position="73"/>
        <end position="106"/>
    </location>
</feature>
<dbReference type="Gene3D" id="4.10.240.10">
    <property type="entry name" value="Zn(2)-C6 fungal-type DNA-binding domain"/>
    <property type="match status" value="1"/>
</dbReference>
<feature type="compositionally biased region" description="Pro residues" evidence="4">
    <location>
        <begin position="1"/>
        <end position="22"/>
    </location>
</feature>
<dbReference type="Pfam" id="PF00172">
    <property type="entry name" value="Zn_clus"/>
    <property type="match status" value="1"/>
</dbReference>
<evidence type="ECO:0000313" key="6">
    <source>
        <dbReference type="EMBL" id="KAK7607727.1"/>
    </source>
</evidence>
<feature type="compositionally biased region" description="Polar residues" evidence="4">
    <location>
        <begin position="155"/>
        <end position="166"/>
    </location>
</feature>
<organism evidence="6 7">
    <name type="scientific">Phyllosticta paracitricarpa</name>
    <dbReference type="NCBI Taxonomy" id="2016321"/>
    <lineage>
        <taxon>Eukaryota</taxon>
        <taxon>Fungi</taxon>
        <taxon>Dikarya</taxon>
        <taxon>Ascomycota</taxon>
        <taxon>Pezizomycotina</taxon>
        <taxon>Dothideomycetes</taxon>
        <taxon>Dothideomycetes incertae sedis</taxon>
        <taxon>Botryosphaeriales</taxon>
        <taxon>Phyllostictaceae</taxon>
        <taxon>Phyllosticta</taxon>
    </lineage>
</organism>
<dbReference type="EMBL" id="JBBPBF010000034">
    <property type="protein sequence ID" value="KAK7607727.1"/>
    <property type="molecule type" value="Genomic_DNA"/>
</dbReference>
<accession>A0ABR1MXP2</accession>
<name>A0ABR1MXP2_9PEZI</name>
<evidence type="ECO:0000256" key="1">
    <source>
        <dbReference type="ARBA" id="ARBA00004123"/>
    </source>
</evidence>
<feature type="region of interest" description="Disordered" evidence="4">
    <location>
        <begin position="1"/>
        <end position="28"/>
    </location>
</feature>
<keyword evidence="2" id="KW-0479">Metal-binding</keyword>
<feature type="region of interest" description="Disordered" evidence="4">
    <location>
        <begin position="125"/>
        <end position="166"/>
    </location>
</feature>
<dbReference type="InterPro" id="IPR007219">
    <property type="entry name" value="XnlR_reg_dom"/>
</dbReference>
<dbReference type="InterPro" id="IPR036864">
    <property type="entry name" value="Zn2-C6_fun-type_DNA-bd_sf"/>
</dbReference>
<protein>
    <submittedName>
        <fullName evidence="6">C6 transcription factor</fullName>
    </submittedName>
</protein>
<evidence type="ECO:0000313" key="7">
    <source>
        <dbReference type="Proteomes" id="UP001367316"/>
    </source>
</evidence>
<evidence type="ECO:0000256" key="4">
    <source>
        <dbReference type="SAM" id="MobiDB-lite"/>
    </source>
</evidence>
<dbReference type="Proteomes" id="UP001367316">
    <property type="component" value="Unassembled WGS sequence"/>
</dbReference>
<dbReference type="PANTHER" id="PTHR31001">
    <property type="entry name" value="UNCHARACTERIZED TRANSCRIPTIONAL REGULATORY PROTEIN"/>
    <property type="match status" value="1"/>
</dbReference>
<dbReference type="InterPro" id="IPR001138">
    <property type="entry name" value="Zn2Cys6_DnaBD"/>
</dbReference>
<evidence type="ECO:0000259" key="5">
    <source>
        <dbReference type="PROSITE" id="PS50048"/>
    </source>
</evidence>
<dbReference type="PROSITE" id="PS50048">
    <property type="entry name" value="ZN2_CY6_FUNGAL_2"/>
    <property type="match status" value="1"/>
</dbReference>
<dbReference type="SMART" id="SM00066">
    <property type="entry name" value="GAL4"/>
    <property type="match status" value="1"/>
</dbReference>
<dbReference type="CDD" id="cd00067">
    <property type="entry name" value="GAL4"/>
    <property type="match status" value="1"/>
</dbReference>
<dbReference type="SMART" id="SM00906">
    <property type="entry name" value="Fungal_trans"/>
    <property type="match status" value="1"/>
</dbReference>
<reference evidence="6 7" key="1">
    <citation type="submission" date="2024-04" db="EMBL/GenBank/DDBJ databases">
        <title>Phyllosticta paracitricarpa is synonymous to the EU quarantine fungus P. citricarpa based on phylogenomic analyses.</title>
        <authorList>
            <consortium name="Lawrence Berkeley National Laboratory"/>
            <person name="Van ingen-buijs V.A."/>
            <person name="Van westerhoven A.C."/>
            <person name="Haridas S."/>
            <person name="Skiadas P."/>
            <person name="Martin F."/>
            <person name="Groenewald J.Z."/>
            <person name="Crous P.W."/>
            <person name="Seidl M.F."/>
        </authorList>
    </citation>
    <scope>NUCLEOTIDE SEQUENCE [LARGE SCALE GENOMIC DNA]</scope>
    <source>
        <strain evidence="6 7">CBS 141358</strain>
    </source>
</reference>
<dbReference type="CDD" id="cd12148">
    <property type="entry name" value="fungal_TF_MHR"/>
    <property type="match status" value="1"/>
</dbReference>